<organism evidence="1 2">
    <name type="scientific">Platanthera zijinensis</name>
    <dbReference type="NCBI Taxonomy" id="2320716"/>
    <lineage>
        <taxon>Eukaryota</taxon>
        <taxon>Viridiplantae</taxon>
        <taxon>Streptophyta</taxon>
        <taxon>Embryophyta</taxon>
        <taxon>Tracheophyta</taxon>
        <taxon>Spermatophyta</taxon>
        <taxon>Magnoliopsida</taxon>
        <taxon>Liliopsida</taxon>
        <taxon>Asparagales</taxon>
        <taxon>Orchidaceae</taxon>
        <taxon>Orchidoideae</taxon>
        <taxon>Orchideae</taxon>
        <taxon>Orchidinae</taxon>
        <taxon>Platanthera</taxon>
    </lineage>
</organism>
<sequence length="86" mass="9887">MEIEQRASWRDPFISFLATGQVPASEWGHRKFRYKAAYYLLQEGELYRKTISGPLTRCLSEVEVPRVLEEIHSGECGSHSGTRTLE</sequence>
<evidence type="ECO:0000313" key="1">
    <source>
        <dbReference type="EMBL" id="KAK8923849.1"/>
    </source>
</evidence>
<dbReference type="PANTHER" id="PTHR48475:SF2">
    <property type="entry name" value="RIBONUCLEASE H"/>
    <property type="match status" value="1"/>
</dbReference>
<dbReference type="EMBL" id="JBBWWQ010000017">
    <property type="protein sequence ID" value="KAK8923849.1"/>
    <property type="molecule type" value="Genomic_DNA"/>
</dbReference>
<keyword evidence="2" id="KW-1185">Reference proteome</keyword>
<dbReference type="AlphaFoldDB" id="A0AAP0B1N4"/>
<evidence type="ECO:0008006" key="3">
    <source>
        <dbReference type="Google" id="ProtNLM"/>
    </source>
</evidence>
<name>A0AAP0B1N4_9ASPA</name>
<proteinExistence type="predicted"/>
<dbReference type="Proteomes" id="UP001418222">
    <property type="component" value="Unassembled WGS sequence"/>
</dbReference>
<comment type="caution">
    <text evidence="1">The sequence shown here is derived from an EMBL/GenBank/DDBJ whole genome shotgun (WGS) entry which is preliminary data.</text>
</comment>
<reference evidence="1 2" key="1">
    <citation type="journal article" date="2022" name="Nat. Plants">
        <title>Genomes of leafy and leafless Platanthera orchids illuminate the evolution of mycoheterotrophy.</title>
        <authorList>
            <person name="Li M.H."/>
            <person name="Liu K.W."/>
            <person name="Li Z."/>
            <person name="Lu H.C."/>
            <person name="Ye Q.L."/>
            <person name="Zhang D."/>
            <person name="Wang J.Y."/>
            <person name="Li Y.F."/>
            <person name="Zhong Z.M."/>
            <person name="Liu X."/>
            <person name="Yu X."/>
            <person name="Liu D.K."/>
            <person name="Tu X.D."/>
            <person name="Liu B."/>
            <person name="Hao Y."/>
            <person name="Liao X.Y."/>
            <person name="Jiang Y.T."/>
            <person name="Sun W.H."/>
            <person name="Chen J."/>
            <person name="Chen Y.Q."/>
            <person name="Ai Y."/>
            <person name="Zhai J.W."/>
            <person name="Wu S.S."/>
            <person name="Zhou Z."/>
            <person name="Hsiao Y.Y."/>
            <person name="Wu W.L."/>
            <person name="Chen Y.Y."/>
            <person name="Lin Y.F."/>
            <person name="Hsu J.L."/>
            <person name="Li C.Y."/>
            <person name="Wang Z.W."/>
            <person name="Zhao X."/>
            <person name="Zhong W.Y."/>
            <person name="Ma X.K."/>
            <person name="Ma L."/>
            <person name="Huang J."/>
            <person name="Chen G.Z."/>
            <person name="Huang M.Z."/>
            <person name="Huang L."/>
            <person name="Peng D.H."/>
            <person name="Luo Y.B."/>
            <person name="Zou S.Q."/>
            <person name="Chen S.P."/>
            <person name="Lan S."/>
            <person name="Tsai W.C."/>
            <person name="Van de Peer Y."/>
            <person name="Liu Z.J."/>
        </authorList>
    </citation>
    <scope>NUCLEOTIDE SEQUENCE [LARGE SCALE GENOMIC DNA]</scope>
    <source>
        <strain evidence="1">Lor287</strain>
    </source>
</reference>
<evidence type="ECO:0000313" key="2">
    <source>
        <dbReference type="Proteomes" id="UP001418222"/>
    </source>
</evidence>
<dbReference type="PANTHER" id="PTHR48475">
    <property type="entry name" value="RIBONUCLEASE H"/>
    <property type="match status" value="1"/>
</dbReference>
<protein>
    <recommendedName>
        <fullName evidence="3">Integrase zinc-binding domain-containing protein</fullName>
    </recommendedName>
</protein>
<gene>
    <name evidence="1" type="ORF">KSP39_PZI019754</name>
</gene>
<accession>A0AAP0B1N4</accession>